<keyword evidence="1 3" id="KW-0479">Metal-binding</keyword>
<dbReference type="InterPro" id="IPR013083">
    <property type="entry name" value="Znf_RING/FYVE/PHD"/>
</dbReference>
<comment type="caution">
    <text evidence="7">The sequence shown here is derived from an EMBL/GenBank/DDBJ whole genome shotgun (WGS) entry which is preliminary data.</text>
</comment>
<feature type="compositionally biased region" description="Basic and acidic residues" evidence="5">
    <location>
        <begin position="132"/>
        <end position="149"/>
    </location>
</feature>
<name>A0AAV2SI46_MEGNR</name>
<evidence type="ECO:0000256" key="2">
    <source>
        <dbReference type="ARBA" id="ARBA00022833"/>
    </source>
</evidence>
<accession>A0AAV2SI46</accession>
<feature type="region of interest" description="Disordered" evidence="5">
    <location>
        <begin position="132"/>
        <end position="161"/>
    </location>
</feature>
<organism evidence="7 8">
    <name type="scientific">Meganyctiphanes norvegica</name>
    <name type="common">Northern krill</name>
    <name type="synonym">Thysanopoda norvegica</name>
    <dbReference type="NCBI Taxonomy" id="48144"/>
    <lineage>
        <taxon>Eukaryota</taxon>
        <taxon>Metazoa</taxon>
        <taxon>Ecdysozoa</taxon>
        <taxon>Arthropoda</taxon>
        <taxon>Crustacea</taxon>
        <taxon>Multicrustacea</taxon>
        <taxon>Malacostraca</taxon>
        <taxon>Eumalacostraca</taxon>
        <taxon>Eucarida</taxon>
        <taxon>Euphausiacea</taxon>
        <taxon>Euphausiidae</taxon>
        <taxon>Meganyctiphanes</taxon>
    </lineage>
</organism>
<dbReference type="PROSITE" id="PS50089">
    <property type="entry name" value="ZF_RING_2"/>
    <property type="match status" value="1"/>
</dbReference>
<reference evidence="7 8" key="1">
    <citation type="submission" date="2024-05" db="EMBL/GenBank/DDBJ databases">
        <authorList>
            <person name="Wallberg A."/>
        </authorList>
    </citation>
    <scope>NUCLEOTIDE SEQUENCE [LARGE SCALE GENOMIC DNA]</scope>
</reference>
<evidence type="ECO:0000256" key="5">
    <source>
        <dbReference type="SAM" id="MobiDB-lite"/>
    </source>
</evidence>
<dbReference type="SUPFAM" id="SSF57850">
    <property type="entry name" value="RING/U-box"/>
    <property type="match status" value="1"/>
</dbReference>
<dbReference type="EMBL" id="CAXKWB010066159">
    <property type="protein sequence ID" value="CAL4189580.1"/>
    <property type="molecule type" value="Genomic_DNA"/>
</dbReference>
<evidence type="ECO:0000256" key="4">
    <source>
        <dbReference type="SAM" id="Coils"/>
    </source>
</evidence>
<dbReference type="GO" id="GO:0061630">
    <property type="term" value="F:ubiquitin protein ligase activity"/>
    <property type="evidence" value="ECO:0007669"/>
    <property type="project" value="TreeGrafter"/>
</dbReference>
<evidence type="ECO:0000256" key="1">
    <source>
        <dbReference type="ARBA" id="ARBA00022771"/>
    </source>
</evidence>
<dbReference type="InterPro" id="IPR001841">
    <property type="entry name" value="Znf_RING"/>
</dbReference>
<feature type="coiled-coil region" evidence="4">
    <location>
        <begin position="251"/>
        <end position="278"/>
    </location>
</feature>
<keyword evidence="2" id="KW-0862">Zinc</keyword>
<dbReference type="Gene3D" id="3.30.40.10">
    <property type="entry name" value="Zinc/RING finger domain, C3HC4 (zinc finger)"/>
    <property type="match status" value="1"/>
</dbReference>
<evidence type="ECO:0000256" key="3">
    <source>
        <dbReference type="PROSITE-ProRule" id="PRU00175"/>
    </source>
</evidence>
<gene>
    <name evidence="7" type="ORF">MNOR_LOCUS36404</name>
</gene>
<dbReference type="SUPFAM" id="SSF50891">
    <property type="entry name" value="Cyclophilin-like"/>
    <property type="match status" value="1"/>
</dbReference>
<dbReference type="Gene3D" id="2.40.100.10">
    <property type="entry name" value="Cyclophilin-like"/>
    <property type="match status" value="1"/>
</dbReference>
<evidence type="ECO:0000313" key="7">
    <source>
        <dbReference type="EMBL" id="CAL4189580.1"/>
    </source>
</evidence>
<proteinExistence type="predicted"/>
<dbReference type="Proteomes" id="UP001497623">
    <property type="component" value="Unassembled WGS sequence"/>
</dbReference>
<protein>
    <recommendedName>
        <fullName evidence="6">RING-type domain-containing protein</fullName>
    </recommendedName>
</protein>
<feature type="domain" description="RING-type" evidence="6">
    <location>
        <begin position="5"/>
        <end position="48"/>
    </location>
</feature>
<keyword evidence="1 3" id="KW-0863">Zinc-finger</keyword>
<dbReference type="GO" id="GO:0008270">
    <property type="term" value="F:zinc ion binding"/>
    <property type="evidence" value="ECO:0007669"/>
    <property type="project" value="UniProtKB-KW"/>
</dbReference>
<evidence type="ECO:0000259" key="6">
    <source>
        <dbReference type="PROSITE" id="PS50089"/>
    </source>
</evidence>
<keyword evidence="8" id="KW-1185">Reference proteome</keyword>
<dbReference type="PANTHER" id="PTHR25462:SF291">
    <property type="entry name" value="E3 UBIQUITIN-PROTEIN LIGASE TRIM45"/>
    <property type="match status" value="1"/>
</dbReference>
<evidence type="ECO:0000313" key="8">
    <source>
        <dbReference type="Proteomes" id="UP001497623"/>
    </source>
</evidence>
<feature type="non-terminal residue" evidence="7">
    <location>
        <position position="1"/>
    </location>
</feature>
<dbReference type="InterPro" id="IPR047153">
    <property type="entry name" value="TRIM45/56/19-like"/>
</dbReference>
<keyword evidence="4" id="KW-0175">Coiled coil</keyword>
<dbReference type="SUPFAM" id="SSF57845">
    <property type="entry name" value="B-box zinc-binding domain"/>
    <property type="match status" value="1"/>
</dbReference>
<sequence length="575" mass="65385">DELICSICHEEFNLSSRRPKILPCGLCYCLQCLSQYFSSHKCSCEICNKPPHNSKSVEDLPPNIVIERVMNSLKENTLEDFSSNTAKKINNDGAVLDSKHVENNLNLSQDEFKSSSKDKILGELKNSRTDSFKYDNTEISPKHLEEKTQDTSCQSGLELKSSSKDNISGDFTSSTTDLLKDDNAGICPKHAGKLLHFSCKTHDELACNDCMRFVHIPNRCSVQTYQEYINQKKKDKIMDATESSATFTKALQNLEHVAKQKNKDILKIQSKINALQELLSKETLDVEEVNMIVEKGKTKHVNLINLRKELIDPNSKSDVRQVIEDVEFLTKELTNLKNKMEEDFTLEPDLTENPEIFKKRLKKWPYPIYVQKIISENIIRRTKIIKINENMLLPSLNEKMDTPANTCFLPLTPLMDTLQLHKNIFMEISAGGETLGKLYIELHPWSPNRSRQMISLCLNDTGKSWKCAALEQIYYKGTPGEYVTCTNYLTEEGKRVSKNLSTNLEYEYGGLYKEGNVTAISGSQAGFSICTIDYPNTRNNTIYIGRVSSGLEYLQQAIKKYDIKQIMISEVGVVI</sequence>
<dbReference type="AlphaFoldDB" id="A0AAV2SI46"/>
<dbReference type="InterPro" id="IPR029000">
    <property type="entry name" value="Cyclophilin-like_dom_sf"/>
</dbReference>
<dbReference type="PANTHER" id="PTHR25462">
    <property type="entry name" value="BONUS, ISOFORM C-RELATED"/>
    <property type="match status" value="1"/>
</dbReference>